<protein>
    <submittedName>
        <fullName evidence="2">Unannotated protein</fullName>
    </submittedName>
</protein>
<evidence type="ECO:0000313" key="1">
    <source>
        <dbReference type="EMBL" id="CAB4605496.1"/>
    </source>
</evidence>
<organism evidence="2">
    <name type="scientific">freshwater metagenome</name>
    <dbReference type="NCBI Taxonomy" id="449393"/>
    <lineage>
        <taxon>unclassified sequences</taxon>
        <taxon>metagenomes</taxon>
        <taxon>ecological metagenomes</taxon>
    </lineage>
</organism>
<dbReference type="EMBL" id="CAEZUQ010000041">
    <property type="protein sequence ID" value="CAB4605496.1"/>
    <property type="molecule type" value="Genomic_DNA"/>
</dbReference>
<dbReference type="EMBL" id="CAEZYV010000106">
    <property type="protein sequence ID" value="CAB4740056.1"/>
    <property type="molecule type" value="Genomic_DNA"/>
</dbReference>
<dbReference type="Pfam" id="PF11253">
    <property type="entry name" value="DUF3052"/>
    <property type="match status" value="1"/>
</dbReference>
<accession>A0A6J6SYU8</accession>
<evidence type="ECO:0000313" key="2">
    <source>
        <dbReference type="EMBL" id="CAB4740056.1"/>
    </source>
</evidence>
<reference evidence="2" key="1">
    <citation type="submission" date="2020-05" db="EMBL/GenBank/DDBJ databases">
        <authorList>
            <person name="Chiriac C."/>
            <person name="Salcher M."/>
            <person name="Ghai R."/>
            <person name="Kavagutti S V."/>
        </authorList>
    </citation>
    <scope>NUCLEOTIDE SEQUENCE</scope>
</reference>
<sequence length="135" mass="14614">MGVDLIVERLALAPGELILEVGLDADCDNEFRSALEKRTGTKFIEDAATEVVDAVLLWWRDGDGDLVDDLMDALTYLSETGPIWLLTPKVGRDGHVEPSDIQEAAPTAGLSQTVSFAIGADWTATKLVARKSSRK</sequence>
<dbReference type="AlphaFoldDB" id="A0A6J6SYU8"/>
<gene>
    <name evidence="1" type="ORF">UFOPK1842_00466</name>
    <name evidence="2" type="ORF">UFOPK2788_00728</name>
</gene>
<proteinExistence type="predicted"/>
<dbReference type="InterPro" id="IPR021412">
    <property type="entry name" value="DUF3052"/>
</dbReference>
<name>A0A6J6SYU8_9ZZZZ</name>